<accession>A0ABP4IBP9</accession>
<keyword evidence="2" id="KW-1185">Reference proteome</keyword>
<evidence type="ECO:0000313" key="2">
    <source>
        <dbReference type="Proteomes" id="UP001501414"/>
    </source>
</evidence>
<comment type="caution">
    <text evidence="1">The sequence shown here is derived from an EMBL/GenBank/DDBJ whole genome shotgun (WGS) entry which is preliminary data.</text>
</comment>
<protein>
    <submittedName>
        <fullName evidence="1">Uncharacterized protein</fullName>
    </submittedName>
</protein>
<reference evidence="2" key="1">
    <citation type="journal article" date="2019" name="Int. J. Syst. Evol. Microbiol.">
        <title>The Global Catalogue of Microorganisms (GCM) 10K type strain sequencing project: providing services to taxonomists for standard genome sequencing and annotation.</title>
        <authorList>
            <consortium name="The Broad Institute Genomics Platform"/>
            <consortium name="The Broad Institute Genome Sequencing Center for Infectious Disease"/>
            <person name="Wu L."/>
            <person name="Ma J."/>
        </authorList>
    </citation>
    <scope>NUCLEOTIDE SEQUENCE [LARGE SCALE GENOMIC DNA]</scope>
    <source>
        <strain evidence="2">JCM 11896</strain>
    </source>
</reference>
<organism evidence="1 2">
    <name type="scientific">Pseudonocardia kongjuensis</name>
    <dbReference type="NCBI Taxonomy" id="102227"/>
    <lineage>
        <taxon>Bacteria</taxon>
        <taxon>Bacillati</taxon>
        <taxon>Actinomycetota</taxon>
        <taxon>Actinomycetes</taxon>
        <taxon>Pseudonocardiales</taxon>
        <taxon>Pseudonocardiaceae</taxon>
        <taxon>Pseudonocardia</taxon>
    </lineage>
</organism>
<dbReference type="Proteomes" id="UP001501414">
    <property type="component" value="Unassembled WGS sequence"/>
</dbReference>
<sequence length="144" mass="15780">MTDDGSEDADDVDRATVHCGKCGSPVPDPAAWLHEPELQQRSCPMCGAVGRGIAEIFASDTAQGYEFAERKSKVQGKKKPRSELQVGDQLAVTAGRYVKKRRLIDRDADWYEETVVDPETGDVLHSCAEPLSDHLGHGSDRARE</sequence>
<proteinExistence type="predicted"/>
<dbReference type="RefSeq" id="WP_344019167.1">
    <property type="nucleotide sequence ID" value="NZ_BAAAJK010000004.1"/>
</dbReference>
<gene>
    <name evidence="1" type="ORF">GCM10009613_12180</name>
</gene>
<name>A0ABP4IBP9_9PSEU</name>
<dbReference type="EMBL" id="BAAAJK010000004">
    <property type="protein sequence ID" value="GAA1383158.1"/>
    <property type="molecule type" value="Genomic_DNA"/>
</dbReference>
<evidence type="ECO:0000313" key="1">
    <source>
        <dbReference type="EMBL" id="GAA1383158.1"/>
    </source>
</evidence>